<comment type="caution">
    <text evidence="2">The sequence shown here is derived from an EMBL/GenBank/DDBJ whole genome shotgun (WGS) entry which is preliminary data.</text>
</comment>
<name>A0AAV4DA45_9GAST</name>
<protein>
    <submittedName>
        <fullName evidence="2">Uncharacterized protein</fullName>
    </submittedName>
</protein>
<gene>
    <name evidence="2" type="ORF">PoB_006730600</name>
</gene>
<dbReference type="Proteomes" id="UP000735302">
    <property type="component" value="Unassembled WGS sequence"/>
</dbReference>
<sequence>MPRLTSPTLIAAEPFTWSTITRAQSCLHISQGAWDSGLWYHKDESPERSSQGNAKTEEKRQNFQGSDRWNLELYQVHGPQRSQDPDHSALGHHCIIDWQDQSSN</sequence>
<dbReference type="EMBL" id="BLXT01007642">
    <property type="protein sequence ID" value="GFO40801.1"/>
    <property type="molecule type" value="Genomic_DNA"/>
</dbReference>
<dbReference type="AlphaFoldDB" id="A0AAV4DA45"/>
<accession>A0AAV4DA45</accession>
<keyword evidence="3" id="KW-1185">Reference proteome</keyword>
<evidence type="ECO:0000256" key="1">
    <source>
        <dbReference type="SAM" id="MobiDB-lite"/>
    </source>
</evidence>
<evidence type="ECO:0000313" key="3">
    <source>
        <dbReference type="Proteomes" id="UP000735302"/>
    </source>
</evidence>
<feature type="region of interest" description="Disordered" evidence="1">
    <location>
        <begin position="40"/>
        <end position="66"/>
    </location>
</feature>
<reference evidence="2 3" key="1">
    <citation type="journal article" date="2021" name="Elife">
        <title>Chloroplast acquisition without the gene transfer in kleptoplastic sea slugs, Plakobranchus ocellatus.</title>
        <authorList>
            <person name="Maeda T."/>
            <person name="Takahashi S."/>
            <person name="Yoshida T."/>
            <person name="Shimamura S."/>
            <person name="Takaki Y."/>
            <person name="Nagai Y."/>
            <person name="Toyoda A."/>
            <person name="Suzuki Y."/>
            <person name="Arimoto A."/>
            <person name="Ishii H."/>
            <person name="Satoh N."/>
            <person name="Nishiyama T."/>
            <person name="Hasebe M."/>
            <person name="Maruyama T."/>
            <person name="Minagawa J."/>
            <person name="Obokata J."/>
            <person name="Shigenobu S."/>
        </authorList>
    </citation>
    <scope>NUCLEOTIDE SEQUENCE [LARGE SCALE GENOMIC DNA]</scope>
</reference>
<evidence type="ECO:0000313" key="2">
    <source>
        <dbReference type="EMBL" id="GFO40801.1"/>
    </source>
</evidence>
<organism evidence="2 3">
    <name type="scientific">Plakobranchus ocellatus</name>
    <dbReference type="NCBI Taxonomy" id="259542"/>
    <lineage>
        <taxon>Eukaryota</taxon>
        <taxon>Metazoa</taxon>
        <taxon>Spiralia</taxon>
        <taxon>Lophotrochozoa</taxon>
        <taxon>Mollusca</taxon>
        <taxon>Gastropoda</taxon>
        <taxon>Heterobranchia</taxon>
        <taxon>Euthyneura</taxon>
        <taxon>Panpulmonata</taxon>
        <taxon>Sacoglossa</taxon>
        <taxon>Placobranchoidea</taxon>
        <taxon>Plakobranchidae</taxon>
        <taxon>Plakobranchus</taxon>
    </lineage>
</organism>
<proteinExistence type="predicted"/>